<dbReference type="PANTHER" id="PTHR33171:SF17">
    <property type="entry name" value="LARA-LIKE N-TERMINAL DOMAIN-CONTAINING PROTEIN"/>
    <property type="match status" value="1"/>
</dbReference>
<dbReference type="InterPro" id="IPR048068">
    <property type="entry name" value="LarA-like"/>
</dbReference>
<sequence length="543" mass="59620">MSTTTNKSGSWANATTPLPSLYRVAVAGEGEYLDRLHLDLENDVRPIIYKFLNDLCAERGYPAEKVMLLPPDYTRYHSRSGDITRFVHDFYHGSPALPPNHFPPSASSPPHISILPALGTHAPMTRPQIRSMFGDTIADAVEDESGNGSEKDTDLIVHDWRSDVITIGHVPSSLVSTATRGFVCDTSWPAQLNRHVWEGRHDLVLSIGQVVPHEVTGMANYNKNIFVGIGGADAINLSHFIGAVAGMENLMGTAENPLRNILQYASENFLGKLPLWYILTVMGAEAGGREPTIRGVFIGNTAECYRKACELSLRQNFKVIDEPLQNMVVYLDPDEYHSTWLGNKSIYRTRMAIKDGGSLIVIAPGVRKFGEDDLVDALIRKHGYRGTPQALEDMKSDVVLRSNLGVVAHLIHGSSEGRFEVTYCPRPQLLSREEVNSVGFKWGDIEEMCTKYSISLPSADGGGLPILPDDGQNISTDGTLFYFICNPAMGLWASRDRLEGQNMSKDRDSHDSSPLDDAVEITPPQDAHDGSGGLGGWIHSPPL</sequence>
<evidence type="ECO:0008006" key="3">
    <source>
        <dbReference type="Google" id="ProtNLM"/>
    </source>
</evidence>
<evidence type="ECO:0000256" key="1">
    <source>
        <dbReference type="SAM" id="MobiDB-lite"/>
    </source>
</evidence>
<gene>
    <name evidence="2" type="ORF">CHYS00102_LOCUS4693</name>
</gene>
<feature type="compositionally biased region" description="Basic and acidic residues" evidence="1">
    <location>
        <begin position="501"/>
        <end position="513"/>
    </location>
</feature>
<dbReference type="AlphaFoldDB" id="A0A7S1B7E0"/>
<dbReference type="Gene3D" id="3.40.50.11440">
    <property type="match status" value="1"/>
</dbReference>
<name>A0A7S1B7E0_9STRA</name>
<organism evidence="2">
    <name type="scientific">Corethron hystrix</name>
    <dbReference type="NCBI Taxonomy" id="216773"/>
    <lineage>
        <taxon>Eukaryota</taxon>
        <taxon>Sar</taxon>
        <taxon>Stramenopiles</taxon>
        <taxon>Ochrophyta</taxon>
        <taxon>Bacillariophyta</taxon>
        <taxon>Coscinodiscophyceae</taxon>
        <taxon>Corethrophycidae</taxon>
        <taxon>Corethrales</taxon>
        <taxon>Corethraceae</taxon>
        <taxon>Corethron</taxon>
    </lineage>
</organism>
<feature type="region of interest" description="Disordered" evidence="1">
    <location>
        <begin position="501"/>
        <end position="543"/>
    </location>
</feature>
<dbReference type="EMBL" id="HBFR01006524">
    <property type="protein sequence ID" value="CAD8877509.1"/>
    <property type="molecule type" value="Transcribed_RNA"/>
</dbReference>
<dbReference type="Gene3D" id="3.90.226.30">
    <property type="match status" value="1"/>
</dbReference>
<accession>A0A7S1B7E0</accession>
<dbReference type="InterPro" id="IPR043166">
    <property type="entry name" value="LarA-like_C"/>
</dbReference>
<dbReference type="PANTHER" id="PTHR33171">
    <property type="entry name" value="LAR_N DOMAIN-CONTAINING PROTEIN"/>
    <property type="match status" value="1"/>
</dbReference>
<evidence type="ECO:0000313" key="2">
    <source>
        <dbReference type="EMBL" id="CAD8877509.1"/>
    </source>
</evidence>
<proteinExistence type="predicted"/>
<protein>
    <recommendedName>
        <fullName evidence="3">LarA-like N-terminal domain-containing protein</fullName>
    </recommendedName>
</protein>
<reference evidence="2" key="1">
    <citation type="submission" date="2021-01" db="EMBL/GenBank/DDBJ databases">
        <authorList>
            <person name="Corre E."/>
            <person name="Pelletier E."/>
            <person name="Niang G."/>
            <person name="Scheremetjew M."/>
            <person name="Finn R."/>
            <person name="Kale V."/>
            <person name="Holt S."/>
            <person name="Cochrane G."/>
            <person name="Meng A."/>
            <person name="Brown T."/>
            <person name="Cohen L."/>
        </authorList>
    </citation>
    <scope>NUCLEOTIDE SEQUENCE</scope>
    <source>
        <strain evidence="2">308</strain>
    </source>
</reference>